<evidence type="ECO:0000256" key="1">
    <source>
        <dbReference type="SAM" id="SignalP"/>
    </source>
</evidence>
<dbReference type="InterPro" id="IPR000421">
    <property type="entry name" value="FA58C"/>
</dbReference>
<dbReference type="EMBL" id="MU826386">
    <property type="protein sequence ID" value="KAJ7376933.1"/>
    <property type="molecule type" value="Genomic_DNA"/>
</dbReference>
<dbReference type="SUPFAM" id="SSF49785">
    <property type="entry name" value="Galactose-binding domain-like"/>
    <property type="match status" value="1"/>
</dbReference>
<sequence>MNHFLTTTFIFLTILNSGFGTGHVDRRSLSESTVRVIAMMTRVSLIEGERTSDVTYVPMNWYETPSVVSYGAACDGNMFLGMEDHRITDQQITASSSLDQDHGPAKARLNSNKNPGFWSANTNDENQWIQVDFGRNVKIASVFTQGKSKTEWVNGFTLTYSEDGASTFQTYQENGIDKVFTGWKFYVT</sequence>
<dbReference type="Gene3D" id="2.60.120.260">
    <property type="entry name" value="Galactose-binding domain-like"/>
    <property type="match status" value="1"/>
</dbReference>
<keyword evidence="1" id="KW-0732">Signal</keyword>
<evidence type="ECO:0000313" key="4">
    <source>
        <dbReference type="Proteomes" id="UP001163046"/>
    </source>
</evidence>
<reference evidence="3" key="1">
    <citation type="submission" date="2023-01" db="EMBL/GenBank/DDBJ databases">
        <title>Genome assembly of the deep-sea coral Lophelia pertusa.</title>
        <authorList>
            <person name="Herrera S."/>
            <person name="Cordes E."/>
        </authorList>
    </citation>
    <scope>NUCLEOTIDE SEQUENCE</scope>
    <source>
        <strain evidence="3">USNM1676648</strain>
        <tissue evidence="3">Polyp</tissue>
    </source>
</reference>
<feature type="signal peptide" evidence="1">
    <location>
        <begin position="1"/>
        <end position="20"/>
    </location>
</feature>
<dbReference type="Proteomes" id="UP001163046">
    <property type="component" value="Unassembled WGS sequence"/>
</dbReference>
<dbReference type="Pfam" id="PF00754">
    <property type="entry name" value="F5_F8_type_C"/>
    <property type="match status" value="1"/>
</dbReference>
<dbReference type="InterPro" id="IPR008979">
    <property type="entry name" value="Galactose-bd-like_sf"/>
</dbReference>
<feature type="domain" description="F5/8 type C" evidence="2">
    <location>
        <begin position="74"/>
        <end position="188"/>
    </location>
</feature>
<dbReference type="PANTHER" id="PTHR24543">
    <property type="entry name" value="MULTICOPPER OXIDASE-RELATED"/>
    <property type="match status" value="1"/>
</dbReference>
<name>A0A9X0CWH3_9CNID</name>
<gene>
    <name evidence="3" type="ORF">OS493_031529</name>
</gene>
<comment type="caution">
    <text evidence="3">The sequence shown here is derived from an EMBL/GenBank/DDBJ whole genome shotgun (WGS) entry which is preliminary data.</text>
</comment>
<dbReference type="PROSITE" id="PS50022">
    <property type="entry name" value="FA58C_3"/>
    <property type="match status" value="1"/>
</dbReference>
<dbReference type="AlphaFoldDB" id="A0A9X0CWH3"/>
<keyword evidence="4" id="KW-1185">Reference proteome</keyword>
<evidence type="ECO:0000313" key="3">
    <source>
        <dbReference type="EMBL" id="KAJ7376933.1"/>
    </source>
</evidence>
<accession>A0A9X0CWH3</accession>
<proteinExistence type="predicted"/>
<organism evidence="3 4">
    <name type="scientific">Desmophyllum pertusum</name>
    <dbReference type="NCBI Taxonomy" id="174260"/>
    <lineage>
        <taxon>Eukaryota</taxon>
        <taxon>Metazoa</taxon>
        <taxon>Cnidaria</taxon>
        <taxon>Anthozoa</taxon>
        <taxon>Hexacorallia</taxon>
        <taxon>Scleractinia</taxon>
        <taxon>Caryophylliina</taxon>
        <taxon>Caryophylliidae</taxon>
        <taxon>Desmophyllum</taxon>
    </lineage>
</organism>
<evidence type="ECO:0000259" key="2">
    <source>
        <dbReference type="PROSITE" id="PS50022"/>
    </source>
</evidence>
<protein>
    <recommendedName>
        <fullName evidence="2">F5/8 type C domain-containing protein</fullName>
    </recommendedName>
</protein>
<dbReference type="CDD" id="cd00057">
    <property type="entry name" value="FA58C"/>
    <property type="match status" value="1"/>
</dbReference>
<dbReference type="OrthoDB" id="10067267at2759"/>
<feature type="chain" id="PRO_5040770495" description="F5/8 type C domain-containing protein" evidence="1">
    <location>
        <begin position="21"/>
        <end position="188"/>
    </location>
</feature>